<dbReference type="Gene3D" id="2.40.128.580">
    <property type="entry name" value="GXWXG domain"/>
    <property type="match status" value="1"/>
</dbReference>
<comment type="caution">
    <text evidence="3">The sequence shown here is derived from an EMBL/GenBank/DDBJ whole genome shotgun (WGS) entry which is preliminary data.</text>
</comment>
<reference evidence="3 4" key="1">
    <citation type="submission" date="2013-02" db="EMBL/GenBank/DDBJ databases">
        <authorList>
            <person name="Fiebig A."/>
            <person name="Goeker M."/>
            <person name="Klenk H.-P.P."/>
        </authorList>
    </citation>
    <scope>NUCLEOTIDE SEQUENCE [LARGE SCALE GENOMIC DNA]</scope>
    <source>
        <strain evidence="3 4">DSM 19309</strain>
    </source>
</reference>
<dbReference type="InterPro" id="IPR025951">
    <property type="entry name" value="GXWXG_dom"/>
</dbReference>
<dbReference type="EMBL" id="AOSK01000016">
    <property type="protein sequence ID" value="EYD78079.1"/>
    <property type="molecule type" value="Genomic_DNA"/>
</dbReference>
<feature type="domain" description="GXWXG" evidence="1">
    <location>
        <begin position="32"/>
        <end position="86"/>
    </location>
</feature>
<organism evidence="3 4">
    <name type="scientific">Rubellimicrobium mesophilum DSM 19309</name>
    <dbReference type="NCBI Taxonomy" id="442562"/>
    <lineage>
        <taxon>Bacteria</taxon>
        <taxon>Pseudomonadati</taxon>
        <taxon>Pseudomonadota</taxon>
        <taxon>Alphaproteobacteria</taxon>
        <taxon>Rhodobacterales</taxon>
        <taxon>Roseobacteraceae</taxon>
        <taxon>Rubellimicrobium</taxon>
    </lineage>
</organism>
<dbReference type="Pfam" id="PF14231">
    <property type="entry name" value="GXWXG"/>
    <property type="match status" value="1"/>
</dbReference>
<protein>
    <recommendedName>
        <fullName evidence="5">DUF4334 domain-containing protein</fullName>
    </recommendedName>
</protein>
<dbReference type="Pfam" id="PF14232">
    <property type="entry name" value="DUF4334"/>
    <property type="match status" value="1"/>
</dbReference>
<evidence type="ECO:0000259" key="1">
    <source>
        <dbReference type="Pfam" id="PF14231"/>
    </source>
</evidence>
<dbReference type="OrthoDB" id="8905397at2"/>
<dbReference type="AlphaFoldDB" id="A0A017HWH3"/>
<sequence length="199" mass="22007">MSQREKDGPDIPAWLSDWQARGLSTPEALACIDQLPAPDPEAVIGRWRGRTLPTDHPLDGLLEALGWQGKAVESPERVHPLLFRLPSGQVIPLEPALMPTRVALRWPALARSRPVRAAFAALGPLLRARGPAARLAPRVFRGRSGIALIYDRRPIADHLRRVDAGHVIGIMERKGMARPFFFLLSREAGELSSRPRPPD</sequence>
<dbReference type="InterPro" id="IPR025568">
    <property type="entry name" value="DUF4334"/>
</dbReference>
<feature type="domain" description="DUF4334" evidence="2">
    <location>
        <begin position="132"/>
        <end position="186"/>
    </location>
</feature>
<gene>
    <name evidence="3" type="ORF">Rumeso_00315</name>
</gene>
<evidence type="ECO:0000313" key="3">
    <source>
        <dbReference type="EMBL" id="EYD78079.1"/>
    </source>
</evidence>
<proteinExistence type="predicted"/>
<accession>A0A017HWH3</accession>
<dbReference type="STRING" id="442562.Rumeso_00315"/>
<name>A0A017HWH3_9RHOB</name>
<keyword evidence="4" id="KW-1185">Reference proteome</keyword>
<evidence type="ECO:0008006" key="5">
    <source>
        <dbReference type="Google" id="ProtNLM"/>
    </source>
</evidence>
<evidence type="ECO:0000313" key="4">
    <source>
        <dbReference type="Proteomes" id="UP000019666"/>
    </source>
</evidence>
<evidence type="ECO:0000259" key="2">
    <source>
        <dbReference type="Pfam" id="PF14232"/>
    </source>
</evidence>
<dbReference type="RefSeq" id="WP_051521575.1">
    <property type="nucleotide sequence ID" value="NZ_KK088619.1"/>
</dbReference>
<dbReference type="HOGENOM" id="CLU_112092_0_0_5"/>
<dbReference type="Proteomes" id="UP000019666">
    <property type="component" value="Unassembled WGS sequence"/>
</dbReference>